<name>A0A1X1RD92_MYCFA</name>
<organism evidence="1 2">
    <name type="scientific">Mycolicibacterium fallax</name>
    <name type="common">Mycobacterium fallax</name>
    <dbReference type="NCBI Taxonomy" id="1793"/>
    <lineage>
        <taxon>Bacteria</taxon>
        <taxon>Bacillati</taxon>
        <taxon>Actinomycetota</taxon>
        <taxon>Actinomycetes</taxon>
        <taxon>Mycobacteriales</taxon>
        <taxon>Mycobacteriaceae</taxon>
        <taxon>Mycolicibacterium</taxon>
    </lineage>
</organism>
<dbReference type="AlphaFoldDB" id="A0A1X1RD92"/>
<dbReference type="STRING" id="1793.AWC04_11270"/>
<dbReference type="InterPro" id="IPR050807">
    <property type="entry name" value="TransReg_Diox_bact_type"/>
</dbReference>
<dbReference type="PROSITE" id="PS50943">
    <property type="entry name" value="HTH_CROC1"/>
    <property type="match status" value="1"/>
</dbReference>
<dbReference type="OrthoDB" id="70105at2"/>
<gene>
    <name evidence="1" type="ORF">AWC04_11270</name>
</gene>
<dbReference type="SUPFAM" id="SSF47413">
    <property type="entry name" value="lambda repressor-like DNA-binding domains"/>
    <property type="match status" value="1"/>
</dbReference>
<dbReference type="Pfam" id="PF01381">
    <property type="entry name" value="HTH_3"/>
    <property type="match status" value="1"/>
</dbReference>
<dbReference type="CDD" id="cd00093">
    <property type="entry name" value="HTH_XRE"/>
    <property type="match status" value="1"/>
</dbReference>
<dbReference type="EMBL" id="LQOJ01000039">
    <property type="protein sequence ID" value="ORV03201.1"/>
    <property type="molecule type" value="Genomic_DNA"/>
</dbReference>
<dbReference type="PANTHER" id="PTHR46797:SF1">
    <property type="entry name" value="METHYLPHOSPHONATE SYNTHASE"/>
    <property type="match status" value="1"/>
</dbReference>
<dbReference type="GO" id="GO:0003677">
    <property type="term" value="F:DNA binding"/>
    <property type="evidence" value="ECO:0007669"/>
    <property type="project" value="InterPro"/>
</dbReference>
<comment type="caution">
    <text evidence="1">The sequence shown here is derived from an EMBL/GenBank/DDBJ whole genome shotgun (WGS) entry which is preliminary data.</text>
</comment>
<reference evidence="1 2" key="1">
    <citation type="submission" date="2016-01" db="EMBL/GenBank/DDBJ databases">
        <title>The new phylogeny of the genus Mycobacterium.</title>
        <authorList>
            <person name="Tarcisio F."/>
            <person name="Conor M."/>
            <person name="Antonella G."/>
            <person name="Elisabetta G."/>
            <person name="Giulia F.S."/>
            <person name="Sara T."/>
            <person name="Anna F."/>
            <person name="Clotilde B."/>
            <person name="Roberto B."/>
            <person name="Veronica D.S."/>
            <person name="Fabio R."/>
            <person name="Monica P."/>
            <person name="Olivier J."/>
            <person name="Enrico T."/>
            <person name="Nicola S."/>
        </authorList>
    </citation>
    <scope>NUCLEOTIDE SEQUENCE [LARGE SCALE GENOMIC DNA]</scope>
    <source>
        <strain evidence="1 2">DSM 44179</strain>
    </source>
</reference>
<evidence type="ECO:0000313" key="2">
    <source>
        <dbReference type="Proteomes" id="UP000193484"/>
    </source>
</evidence>
<accession>A0A1X1RD92</accession>
<protein>
    <submittedName>
        <fullName evidence="1">XRE family transcriptional regulator</fullName>
    </submittedName>
</protein>
<dbReference type="Gene3D" id="1.10.260.40">
    <property type="entry name" value="lambda repressor-like DNA-binding domains"/>
    <property type="match status" value="1"/>
</dbReference>
<evidence type="ECO:0000313" key="1">
    <source>
        <dbReference type="EMBL" id="ORV03201.1"/>
    </source>
</evidence>
<keyword evidence="2" id="KW-1185">Reference proteome</keyword>
<dbReference type="GO" id="GO:0005829">
    <property type="term" value="C:cytosol"/>
    <property type="evidence" value="ECO:0007669"/>
    <property type="project" value="TreeGrafter"/>
</dbReference>
<dbReference type="SMART" id="SM00530">
    <property type="entry name" value="HTH_XRE"/>
    <property type="match status" value="1"/>
</dbReference>
<dbReference type="GO" id="GO:0003700">
    <property type="term" value="F:DNA-binding transcription factor activity"/>
    <property type="evidence" value="ECO:0007669"/>
    <property type="project" value="TreeGrafter"/>
</dbReference>
<dbReference type="InterPro" id="IPR010982">
    <property type="entry name" value="Lambda_DNA-bd_dom_sf"/>
</dbReference>
<proteinExistence type="predicted"/>
<dbReference type="Proteomes" id="UP000193484">
    <property type="component" value="Unassembled WGS sequence"/>
</dbReference>
<dbReference type="RefSeq" id="WP_085096122.1">
    <property type="nucleotide sequence ID" value="NZ_AP022603.1"/>
</dbReference>
<sequence>MSQDENIATVVTHAASDIGAFIKAQREGAQVSIRQLAARAGVSNPYLSQIERGLRNPSAEVLGQIAKALTVSAEVLYVRAGILEPGEGSAVRDAVINDSAITERQKRSLLDIYTSFLQQNAAQAQPPPEATAEEPSTD</sequence>
<dbReference type="InterPro" id="IPR001387">
    <property type="entry name" value="Cro/C1-type_HTH"/>
</dbReference>
<dbReference type="PANTHER" id="PTHR46797">
    <property type="entry name" value="HTH-TYPE TRANSCRIPTIONAL REGULATOR"/>
    <property type="match status" value="1"/>
</dbReference>